<gene>
    <name evidence="4" type="ORF">FHR24_002611</name>
</gene>
<dbReference type="PANTHER" id="PTHR10655">
    <property type="entry name" value="LYSOPHOSPHOLIPASE-RELATED"/>
    <property type="match status" value="1"/>
</dbReference>
<comment type="similarity">
    <text evidence="1">Belongs to the AB hydrolase superfamily. AB hydrolase 2 family.</text>
</comment>
<dbReference type="Pfam" id="PF02230">
    <property type="entry name" value="Abhydrolase_2"/>
    <property type="match status" value="1"/>
</dbReference>
<dbReference type="InterPro" id="IPR050565">
    <property type="entry name" value="LYPA1-2/EST-like"/>
</dbReference>
<keyword evidence="5" id="KW-1185">Reference proteome</keyword>
<evidence type="ECO:0000313" key="4">
    <source>
        <dbReference type="EMBL" id="NIJ46133.1"/>
    </source>
</evidence>
<protein>
    <submittedName>
        <fullName evidence="4">Phospholipase/carboxylesterase</fullName>
    </submittedName>
</protein>
<comment type="caution">
    <text evidence="4">The sequence shown here is derived from an EMBL/GenBank/DDBJ whole genome shotgun (WGS) entry which is preliminary data.</text>
</comment>
<dbReference type="RefSeq" id="WP_167189585.1">
    <property type="nucleotide sequence ID" value="NZ_JAASQL010000004.1"/>
</dbReference>
<dbReference type="Proteomes" id="UP000745859">
    <property type="component" value="Unassembled WGS sequence"/>
</dbReference>
<dbReference type="PANTHER" id="PTHR10655:SF17">
    <property type="entry name" value="LYSOPHOSPHOLIPASE-LIKE PROTEIN 1"/>
    <property type="match status" value="1"/>
</dbReference>
<evidence type="ECO:0000256" key="2">
    <source>
        <dbReference type="ARBA" id="ARBA00022801"/>
    </source>
</evidence>
<dbReference type="SUPFAM" id="SSF53474">
    <property type="entry name" value="alpha/beta-Hydrolases"/>
    <property type="match status" value="1"/>
</dbReference>
<accession>A0ABX0UBM5</accession>
<keyword evidence="2" id="KW-0378">Hydrolase</keyword>
<dbReference type="Gene3D" id="3.40.50.1820">
    <property type="entry name" value="alpha/beta hydrolase"/>
    <property type="match status" value="1"/>
</dbReference>
<feature type="domain" description="Phospholipase/carboxylesterase/thioesterase" evidence="3">
    <location>
        <begin position="18"/>
        <end position="211"/>
    </location>
</feature>
<evidence type="ECO:0000256" key="1">
    <source>
        <dbReference type="ARBA" id="ARBA00006499"/>
    </source>
</evidence>
<name>A0ABX0UBM5_9FLAO</name>
<evidence type="ECO:0000313" key="5">
    <source>
        <dbReference type="Proteomes" id="UP000745859"/>
    </source>
</evidence>
<proteinExistence type="inferred from homology"/>
<organism evidence="4 5">
    <name type="scientific">Wenyingzhuangia heitensis</name>
    <dbReference type="NCBI Taxonomy" id="1487859"/>
    <lineage>
        <taxon>Bacteria</taxon>
        <taxon>Pseudomonadati</taxon>
        <taxon>Bacteroidota</taxon>
        <taxon>Flavobacteriia</taxon>
        <taxon>Flavobacteriales</taxon>
        <taxon>Flavobacteriaceae</taxon>
        <taxon>Wenyingzhuangia</taxon>
    </lineage>
</organism>
<dbReference type="InterPro" id="IPR029058">
    <property type="entry name" value="AB_hydrolase_fold"/>
</dbReference>
<evidence type="ECO:0000259" key="3">
    <source>
        <dbReference type="Pfam" id="PF02230"/>
    </source>
</evidence>
<sequence>MTDLSLEYIVREPLTNTEKAPLILLIHGYGSNMDDLFSFANELPKQALIVSVQAPTALPFGGYAWYSITFDADENKFSDPDEGKESVQKLNIFIDEVIKKYNVDTSKVFMTGFSQGAILSYAFSFTFPEKVQYVVALSGYFNHDFLLEKAQINKVDYFISHGTADQVIPLDWAKKAPELLNSLGVKYTYKEYPVGHGIHPTNFYDFKNWITEKL</sequence>
<dbReference type="InterPro" id="IPR003140">
    <property type="entry name" value="PLipase/COase/thioEstase"/>
</dbReference>
<dbReference type="EMBL" id="JAASQL010000004">
    <property type="protein sequence ID" value="NIJ46133.1"/>
    <property type="molecule type" value="Genomic_DNA"/>
</dbReference>
<reference evidence="4 5" key="1">
    <citation type="submission" date="2020-03" db="EMBL/GenBank/DDBJ databases">
        <title>Genomic Encyclopedia of Type Strains, Phase IV (KMG-IV): sequencing the most valuable type-strain genomes for metagenomic binning, comparative biology and taxonomic classification.</title>
        <authorList>
            <person name="Goeker M."/>
        </authorList>
    </citation>
    <scope>NUCLEOTIDE SEQUENCE [LARGE SCALE GENOMIC DNA]</scope>
    <source>
        <strain evidence="4 5">DSM 101599</strain>
    </source>
</reference>